<evidence type="ECO:0000313" key="1">
    <source>
        <dbReference type="EMBL" id="KAK3250101.1"/>
    </source>
</evidence>
<name>A0AAE0F2X1_9CHLO</name>
<dbReference type="EMBL" id="LGRX02026918">
    <property type="protein sequence ID" value="KAK3250101.1"/>
    <property type="molecule type" value="Genomic_DNA"/>
</dbReference>
<organism evidence="1 2">
    <name type="scientific">Cymbomonas tetramitiformis</name>
    <dbReference type="NCBI Taxonomy" id="36881"/>
    <lineage>
        <taxon>Eukaryota</taxon>
        <taxon>Viridiplantae</taxon>
        <taxon>Chlorophyta</taxon>
        <taxon>Pyramimonadophyceae</taxon>
        <taxon>Pyramimonadales</taxon>
        <taxon>Pyramimonadaceae</taxon>
        <taxon>Cymbomonas</taxon>
    </lineage>
</organism>
<sequence>MVTEGQRNVMLSAFLFYGTTRRSTHVAAHPRARWRIHPVGAGLSRHLGGVVLVDRGMEVASLAGGAALRLPVHGAADLGIADSSTVQASMYGPSGFCAGNMCTLNLASLSASDGAGVHVRTLRLLCGATCAPSILLHFLHLTAQESMDGPSGFCAGNMCTSILLHFLHLTVQEFMDGPSGFCAGNMCTLDLASFSASACAAVREAVLGGGMALGEPIPSRPPLVPITLTMTTSTGWKFLRNMCRLLCRLTTPGLVNLVLVSLLYPY</sequence>
<dbReference type="Proteomes" id="UP001190700">
    <property type="component" value="Unassembled WGS sequence"/>
</dbReference>
<protein>
    <submittedName>
        <fullName evidence="1">Uncharacterized protein</fullName>
    </submittedName>
</protein>
<accession>A0AAE0F2X1</accession>
<keyword evidence="2" id="KW-1185">Reference proteome</keyword>
<reference evidence="1 2" key="1">
    <citation type="journal article" date="2015" name="Genome Biol. Evol.">
        <title>Comparative Genomics of a Bacterivorous Green Alga Reveals Evolutionary Causalities and Consequences of Phago-Mixotrophic Mode of Nutrition.</title>
        <authorList>
            <person name="Burns J.A."/>
            <person name="Paasch A."/>
            <person name="Narechania A."/>
            <person name="Kim E."/>
        </authorList>
    </citation>
    <scope>NUCLEOTIDE SEQUENCE [LARGE SCALE GENOMIC DNA]</scope>
    <source>
        <strain evidence="1 2">PLY_AMNH</strain>
    </source>
</reference>
<dbReference type="AlphaFoldDB" id="A0AAE0F2X1"/>
<comment type="caution">
    <text evidence="1">The sequence shown here is derived from an EMBL/GenBank/DDBJ whole genome shotgun (WGS) entry which is preliminary data.</text>
</comment>
<gene>
    <name evidence="1" type="ORF">CYMTET_40505</name>
</gene>
<evidence type="ECO:0000313" key="2">
    <source>
        <dbReference type="Proteomes" id="UP001190700"/>
    </source>
</evidence>
<proteinExistence type="predicted"/>